<proteinExistence type="predicted"/>
<evidence type="ECO:0000313" key="1">
    <source>
        <dbReference type="EMBL" id="PSL04132.1"/>
    </source>
</evidence>
<dbReference type="Proteomes" id="UP000243528">
    <property type="component" value="Unassembled WGS sequence"/>
</dbReference>
<reference evidence="1 2" key="1">
    <citation type="submission" date="2018-03" db="EMBL/GenBank/DDBJ databases">
        <title>Genomic Encyclopedia of Archaeal and Bacterial Type Strains, Phase II (KMG-II): from individual species to whole genera.</title>
        <authorList>
            <person name="Goeker M."/>
        </authorList>
    </citation>
    <scope>NUCLEOTIDE SEQUENCE [LARGE SCALE GENOMIC DNA]</scope>
    <source>
        <strain evidence="1 2">DSM 45211</strain>
    </source>
</reference>
<organism evidence="1 2">
    <name type="scientific">Haloactinopolyspora alba</name>
    <dbReference type="NCBI Taxonomy" id="648780"/>
    <lineage>
        <taxon>Bacteria</taxon>
        <taxon>Bacillati</taxon>
        <taxon>Actinomycetota</taxon>
        <taxon>Actinomycetes</taxon>
        <taxon>Jiangellales</taxon>
        <taxon>Jiangellaceae</taxon>
        <taxon>Haloactinopolyspora</taxon>
    </lineage>
</organism>
<keyword evidence="2" id="KW-1185">Reference proteome</keyword>
<dbReference type="EMBL" id="PYGE01000006">
    <property type="protein sequence ID" value="PSL04132.1"/>
    <property type="molecule type" value="Genomic_DNA"/>
</dbReference>
<accession>A0A2P8E3T8</accession>
<gene>
    <name evidence="1" type="ORF">CLV30_106137</name>
</gene>
<dbReference type="AlphaFoldDB" id="A0A2P8E3T8"/>
<dbReference type="InterPro" id="IPR039452">
    <property type="entry name" value="DUF5403"/>
</dbReference>
<comment type="caution">
    <text evidence="1">The sequence shown here is derived from an EMBL/GenBank/DDBJ whole genome shotgun (WGS) entry which is preliminary data.</text>
</comment>
<sequence length="113" mass="12406">MAEVYRRVKSMELERAIALHRSSQNAIKGHAVSIGNKADAILSRHRHDGHAFIETESGDVDQYVTLNDERGLKAAMSIEFGRKGRENDDGKTVGEMEGLAVLRRAAGIYGEAP</sequence>
<dbReference type="OrthoDB" id="4199563at2"/>
<name>A0A2P8E3T8_9ACTN</name>
<dbReference type="Pfam" id="PF17395">
    <property type="entry name" value="DUF5403"/>
    <property type="match status" value="1"/>
</dbReference>
<evidence type="ECO:0000313" key="2">
    <source>
        <dbReference type="Proteomes" id="UP000243528"/>
    </source>
</evidence>
<dbReference type="RefSeq" id="WP_106537146.1">
    <property type="nucleotide sequence ID" value="NZ_ML142900.1"/>
</dbReference>
<protein>
    <submittedName>
        <fullName evidence="1">Uncharacterized protein</fullName>
    </submittedName>
</protein>